<proteinExistence type="predicted"/>
<reference evidence="2" key="2">
    <citation type="journal article" date="2015" name="Data Brief">
        <title>Shoot transcriptome of the giant reed, Arundo donax.</title>
        <authorList>
            <person name="Barrero R.A."/>
            <person name="Guerrero F.D."/>
            <person name="Moolhuijzen P."/>
            <person name="Goolsby J.A."/>
            <person name="Tidwell J."/>
            <person name="Bellgard S.E."/>
            <person name="Bellgard M.I."/>
        </authorList>
    </citation>
    <scope>NUCLEOTIDE SEQUENCE</scope>
    <source>
        <tissue evidence="2">Shoot tissue taken approximately 20 cm above the soil surface</tissue>
    </source>
</reference>
<name>A0A0A9AN19_ARUDO</name>
<dbReference type="EMBL" id="GBRH01187199">
    <property type="protein sequence ID" value="JAE10697.1"/>
    <property type="molecule type" value="Transcribed_RNA"/>
</dbReference>
<reference evidence="2" key="1">
    <citation type="submission" date="2014-09" db="EMBL/GenBank/DDBJ databases">
        <authorList>
            <person name="Magalhaes I.L.F."/>
            <person name="Oliveira U."/>
            <person name="Santos F.R."/>
            <person name="Vidigal T.H.D.A."/>
            <person name="Brescovit A.D."/>
            <person name="Santos A.J."/>
        </authorList>
    </citation>
    <scope>NUCLEOTIDE SEQUENCE</scope>
    <source>
        <tissue evidence="2">Shoot tissue taken approximately 20 cm above the soil surface</tissue>
    </source>
</reference>
<sequence length="36" mass="4228">MARRSRQVTTSTWWPHLGSTPGRRASKRQLMRSMRG</sequence>
<protein>
    <submittedName>
        <fullName evidence="2">Uncharacterized protein</fullName>
    </submittedName>
</protein>
<accession>A0A0A9AN19</accession>
<dbReference type="EMBL" id="GBRH01246627">
    <property type="protein sequence ID" value="JAD51268.1"/>
    <property type="molecule type" value="Transcribed_RNA"/>
</dbReference>
<dbReference type="AlphaFoldDB" id="A0A0A9AN19"/>
<evidence type="ECO:0000256" key="1">
    <source>
        <dbReference type="SAM" id="MobiDB-lite"/>
    </source>
</evidence>
<feature type="region of interest" description="Disordered" evidence="1">
    <location>
        <begin position="1"/>
        <end position="36"/>
    </location>
</feature>
<feature type="compositionally biased region" description="Basic residues" evidence="1">
    <location>
        <begin position="24"/>
        <end position="36"/>
    </location>
</feature>
<organism evidence="2">
    <name type="scientific">Arundo donax</name>
    <name type="common">Giant reed</name>
    <name type="synonym">Donax arundinaceus</name>
    <dbReference type="NCBI Taxonomy" id="35708"/>
    <lineage>
        <taxon>Eukaryota</taxon>
        <taxon>Viridiplantae</taxon>
        <taxon>Streptophyta</taxon>
        <taxon>Embryophyta</taxon>
        <taxon>Tracheophyta</taxon>
        <taxon>Spermatophyta</taxon>
        <taxon>Magnoliopsida</taxon>
        <taxon>Liliopsida</taxon>
        <taxon>Poales</taxon>
        <taxon>Poaceae</taxon>
        <taxon>PACMAD clade</taxon>
        <taxon>Arundinoideae</taxon>
        <taxon>Arundineae</taxon>
        <taxon>Arundo</taxon>
    </lineage>
</organism>
<evidence type="ECO:0000313" key="2">
    <source>
        <dbReference type="EMBL" id="JAD51268.1"/>
    </source>
</evidence>